<feature type="region of interest" description="Disordered" evidence="1">
    <location>
        <begin position="217"/>
        <end position="256"/>
    </location>
</feature>
<dbReference type="Proteomes" id="UP000182334">
    <property type="component" value="Chromosome I"/>
</dbReference>
<name>A0A1L0CX14_9ASCO</name>
<evidence type="ECO:0000256" key="1">
    <source>
        <dbReference type="SAM" id="MobiDB-lite"/>
    </source>
</evidence>
<dbReference type="OrthoDB" id="4083304at2759"/>
<dbReference type="EMBL" id="LT635756">
    <property type="protein sequence ID" value="SGZ47987.1"/>
    <property type="molecule type" value="Genomic_DNA"/>
</dbReference>
<feature type="compositionally biased region" description="Gly residues" evidence="1">
    <location>
        <begin position="383"/>
        <end position="392"/>
    </location>
</feature>
<feature type="region of interest" description="Disordered" evidence="1">
    <location>
        <begin position="424"/>
        <end position="443"/>
    </location>
</feature>
<feature type="region of interest" description="Disordered" evidence="1">
    <location>
        <begin position="80"/>
        <end position="127"/>
    </location>
</feature>
<keyword evidence="3" id="KW-1185">Reference proteome</keyword>
<feature type="compositionally biased region" description="Basic and acidic residues" evidence="1">
    <location>
        <begin position="424"/>
        <end position="438"/>
    </location>
</feature>
<feature type="compositionally biased region" description="Basic and acidic residues" evidence="1">
    <location>
        <begin position="217"/>
        <end position="241"/>
    </location>
</feature>
<evidence type="ECO:0000313" key="3">
    <source>
        <dbReference type="Proteomes" id="UP000182334"/>
    </source>
</evidence>
<feature type="compositionally biased region" description="Basic and acidic residues" evidence="1">
    <location>
        <begin position="393"/>
        <end position="419"/>
    </location>
</feature>
<protein>
    <submittedName>
        <fullName evidence="2">CIC11C00000005436</fullName>
    </submittedName>
</protein>
<accession>A0A1L0CX14</accession>
<sequence length="519" mass="59368">MNSVHQIRNAVANIQDELQRILASSEVLPLEHNHVAEEFKTKLIGEFNTKLRGFKSKIRVLNEENAQLKEQVRDLERQLDRKSDVSRLTKSVGSLPRGPDMAPPKRLRKSTENEKYNGGLATKSPELPHNYDEERVEIISSPIKPLDGQNLGKHEITTLGSRDITSSQFNRMPTQYSDTSDSARENLHVDLGATKFVQLQHPDDNVEDNVDGEYEIGEEKAKNRPEDQQLPKERAKHDEHIKKRKRRSNDSLGSSPIKAIFIEEDDRVVADSQDEYEPLGGRPAGYPQHYTALQRIDFLRNYYRMKLSDLRYSVDLTTNPITEKPWVFADFKPNGNWTRPKHLHSHVGVMTKAQERAYTRFFQEAGHGVKGGGPQWEQEGSGREGPIGGVIERGGREKYEKESREGDRIGRNTKGDQKHATLADEFHDSSDNWSEKENSQGSDQWIKSQIMDKYLSPPGYMVALFPSTQQQQQNKQMVANKSRHRLQRRVDSALSQGEFVFYEEVLNTYVAEGRYTKGS</sequence>
<dbReference type="STRING" id="45354.A0A1L0CX14"/>
<dbReference type="Gene3D" id="1.10.287.510">
    <property type="entry name" value="Helix hairpin bin"/>
    <property type="match status" value="1"/>
</dbReference>
<dbReference type="AlphaFoldDB" id="A0A1L0CX14"/>
<gene>
    <name evidence="2" type="ORF">SAMEA4029010_CIC11G00000005436</name>
</gene>
<proteinExistence type="predicted"/>
<organism evidence="2 3">
    <name type="scientific">Sungouiella intermedia</name>
    <dbReference type="NCBI Taxonomy" id="45354"/>
    <lineage>
        <taxon>Eukaryota</taxon>
        <taxon>Fungi</taxon>
        <taxon>Dikarya</taxon>
        <taxon>Ascomycota</taxon>
        <taxon>Saccharomycotina</taxon>
        <taxon>Pichiomycetes</taxon>
        <taxon>Metschnikowiaceae</taxon>
        <taxon>Sungouiella</taxon>
    </lineage>
</organism>
<evidence type="ECO:0000313" key="2">
    <source>
        <dbReference type="EMBL" id="SGZ47987.1"/>
    </source>
</evidence>
<feature type="region of interest" description="Disordered" evidence="1">
    <location>
        <begin position="368"/>
        <end position="419"/>
    </location>
</feature>
<reference evidence="2 3" key="1">
    <citation type="submission" date="2016-10" db="EMBL/GenBank/DDBJ databases">
        <authorList>
            <person name="de Groot N.N."/>
        </authorList>
    </citation>
    <scope>NUCLEOTIDE SEQUENCE [LARGE SCALE GENOMIC DNA]</scope>
    <source>
        <strain evidence="2 3">CBS 141442</strain>
    </source>
</reference>